<dbReference type="GO" id="GO:0004113">
    <property type="term" value="F:2',3'-cyclic-nucleotide 3'-phosphodiesterase activity"/>
    <property type="evidence" value="ECO:0007669"/>
    <property type="project" value="InterPro"/>
</dbReference>
<dbReference type="OrthoDB" id="9793819at2"/>
<dbReference type="Pfam" id="PF13563">
    <property type="entry name" value="2_5_RNA_ligase2"/>
    <property type="match status" value="1"/>
</dbReference>
<name>A0A6I4STL8_9SPHN</name>
<dbReference type="PANTHER" id="PTHR35561">
    <property type="entry name" value="RNA 2',3'-CYCLIC PHOSPHODIESTERASE"/>
    <property type="match status" value="1"/>
</dbReference>
<accession>A0A6I4STL8</accession>
<evidence type="ECO:0000256" key="2">
    <source>
        <dbReference type="HAMAP-Rule" id="MF_01940"/>
    </source>
</evidence>
<feature type="active site" description="Proton acceptor" evidence="2">
    <location>
        <position position="121"/>
    </location>
</feature>
<dbReference type="Gene3D" id="3.90.1140.10">
    <property type="entry name" value="Cyclic phosphodiesterase"/>
    <property type="match status" value="1"/>
</dbReference>
<comment type="similarity">
    <text evidence="2">Belongs to the 2H phosphoesterase superfamily. ThpR family.</text>
</comment>
<dbReference type="AlphaFoldDB" id="A0A6I4STL8"/>
<dbReference type="GO" id="GO:0008664">
    <property type="term" value="F:RNA 2',3'-cyclic 3'-phosphodiesterase activity"/>
    <property type="evidence" value="ECO:0007669"/>
    <property type="project" value="UniProtKB-EC"/>
</dbReference>
<evidence type="ECO:0000313" key="3">
    <source>
        <dbReference type="EMBL" id="MXO59245.1"/>
    </source>
</evidence>
<gene>
    <name evidence="3" type="primary">thpR</name>
    <name evidence="3" type="ORF">GRI89_06795</name>
</gene>
<protein>
    <recommendedName>
        <fullName evidence="2">RNA 2',3'-cyclic phosphodiesterase</fullName>
        <shortName evidence="2">RNA 2',3'-CPDase</shortName>
        <ecNumber evidence="2">3.1.4.58</ecNumber>
    </recommendedName>
</protein>
<dbReference type="RefSeq" id="WP_159793475.1">
    <property type="nucleotide sequence ID" value="NZ_WTYM01000033.1"/>
</dbReference>
<proteinExistence type="inferred from homology"/>
<feature type="short sequence motif" description="HXTX 2" evidence="2">
    <location>
        <begin position="121"/>
        <end position="124"/>
    </location>
</feature>
<feature type="short sequence motif" description="HXTX 1" evidence="2">
    <location>
        <begin position="37"/>
        <end position="40"/>
    </location>
</feature>
<dbReference type="SUPFAM" id="SSF55144">
    <property type="entry name" value="LigT-like"/>
    <property type="match status" value="1"/>
</dbReference>
<comment type="catalytic activity">
    <reaction evidence="2">
        <text>a 3'-end 2',3'-cyclophospho-ribonucleotide-RNA + H2O = a 3'-end 2'-phospho-ribonucleotide-RNA + H(+)</text>
        <dbReference type="Rhea" id="RHEA:11828"/>
        <dbReference type="Rhea" id="RHEA-COMP:10464"/>
        <dbReference type="Rhea" id="RHEA-COMP:17353"/>
        <dbReference type="ChEBI" id="CHEBI:15377"/>
        <dbReference type="ChEBI" id="CHEBI:15378"/>
        <dbReference type="ChEBI" id="CHEBI:83064"/>
        <dbReference type="ChEBI" id="CHEBI:173113"/>
        <dbReference type="EC" id="3.1.4.58"/>
    </reaction>
</comment>
<sequence length="178" mass="19534">MPRLFVALRPPSSVREALLGTMSGVPGARWQDDDQLHLTLAFLGKVEERNGEALFDALGAVHSPPFELAVSGVGHFERRGAVSALWAALAPSKPLKLLQQRVVSACRHAGFPPDTKKFTPHVTLARTSYAGTTAGTWLADHGTLHTETWPVERFILYESHLRPEGSLYEPLMQFALRG</sequence>
<feature type="active site" description="Proton donor" evidence="2">
    <location>
        <position position="37"/>
    </location>
</feature>
<organism evidence="3 4">
    <name type="scientific">Croceibacterium salegens</name>
    <dbReference type="NCBI Taxonomy" id="1737568"/>
    <lineage>
        <taxon>Bacteria</taxon>
        <taxon>Pseudomonadati</taxon>
        <taxon>Pseudomonadota</taxon>
        <taxon>Alphaproteobacteria</taxon>
        <taxon>Sphingomonadales</taxon>
        <taxon>Erythrobacteraceae</taxon>
        <taxon>Croceibacterium</taxon>
    </lineage>
</organism>
<dbReference type="NCBIfam" id="TIGR02258">
    <property type="entry name" value="2_5_ligase"/>
    <property type="match status" value="1"/>
</dbReference>
<dbReference type="InterPro" id="IPR009097">
    <property type="entry name" value="Cyclic_Pdiesterase"/>
</dbReference>
<comment type="caution">
    <text evidence="3">The sequence shown here is derived from an EMBL/GenBank/DDBJ whole genome shotgun (WGS) entry which is preliminary data.</text>
</comment>
<dbReference type="EMBL" id="WTYM01000033">
    <property type="protein sequence ID" value="MXO59245.1"/>
    <property type="molecule type" value="Genomic_DNA"/>
</dbReference>
<comment type="function">
    <text evidence="2">Hydrolyzes RNA 2',3'-cyclic phosphodiester to an RNA 2'-phosphomonoester.</text>
</comment>
<dbReference type="PANTHER" id="PTHR35561:SF1">
    <property type="entry name" value="RNA 2',3'-CYCLIC PHOSPHODIESTERASE"/>
    <property type="match status" value="1"/>
</dbReference>
<keyword evidence="4" id="KW-1185">Reference proteome</keyword>
<dbReference type="EC" id="3.1.4.58" evidence="2"/>
<dbReference type="HAMAP" id="MF_01940">
    <property type="entry name" value="RNA_CPDase"/>
    <property type="match status" value="1"/>
</dbReference>
<keyword evidence="1 2" id="KW-0378">Hydrolase</keyword>
<evidence type="ECO:0000313" key="4">
    <source>
        <dbReference type="Proteomes" id="UP000433652"/>
    </source>
</evidence>
<dbReference type="Proteomes" id="UP000433652">
    <property type="component" value="Unassembled WGS sequence"/>
</dbReference>
<dbReference type="InterPro" id="IPR004175">
    <property type="entry name" value="RNA_CPDase"/>
</dbReference>
<reference evidence="3 4" key="1">
    <citation type="submission" date="2019-12" db="EMBL/GenBank/DDBJ databases">
        <title>Genomic-based taxomic classification of the family Erythrobacteraceae.</title>
        <authorList>
            <person name="Xu L."/>
        </authorList>
    </citation>
    <scope>NUCLEOTIDE SEQUENCE [LARGE SCALE GENOMIC DNA]</scope>
    <source>
        <strain evidence="3 4">MCCC 1K01500</strain>
    </source>
</reference>
<evidence type="ECO:0000256" key="1">
    <source>
        <dbReference type="ARBA" id="ARBA00022801"/>
    </source>
</evidence>